<feature type="non-terminal residue" evidence="1">
    <location>
        <position position="1"/>
    </location>
</feature>
<name>A0A9K3GNY5_9EUKA</name>
<comment type="caution">
    <text evidence="1">The sequence shown here is derived from an EMBL/GenBank/DDBJ whole genome shotgun (WGS) entry which is preliminary data.</text>
</comment>
<protein>
    <submittedName>
        <fullName evidence="1">Uncharacterized protein</fullName>
    </submittedName>
</protein>
<dbReference type="EMBL" id="BDIP01005593">
    <property type="protein sequence ID" value="GIQ89937.1"/>
    <property type="molecule type" value="Genomic_DNA"/>
</dbReference>
<feature type="non-terminal residue" evidence="1">
    <location>
        <position position="109"/>
    </location>
</feature>
<dbReference type="AlphaFoldDB" id="A0A9K3GNY5"/>
<sequence>ISSLYVTQHIVACDTALRSSVTVFSGGSAVTVDPDAVYRKDPSGLSVDPLPPGLPEPRDTKGLIRFPSSVLALTVEGQLRSAGGVGCLERTLFLSPPPPPPPPPPLSFF</sequence>
<proteinExistence type="predicted"/>
<dbReference type="Proteomes" id="UP000265618">
    <property type="component" value="Unassembled WGS sequence"/>
</dbReference>
<keyword evidence="2" id="KW-1185">Reference proteome</keyword>
<reference evidence="1 2" key="1">
    <citation type="journal article" date="2018" name="PLoS ONE">
        <title>The draft genome of Kipferlia bialata reveals reductive genome evolution in fornicate parasites.</title>
        <authorList>
            <person name="Tanifuji G."/>
            <person name="Takabayashi S."/>
            <person name="Kume K."/>
            <person name="Takagi M."/>
            <person name="Nakayama T."/>
            <person name="Kamikawa R."/>
            <person name="Inagaki Y."/>
            <person name="Hashimoto T."/>
        </authorList>
    </citation>
    <scope>NUCLEOTIDE SEQUENCE [LARGE SCALE GENOMIC DNA]</scope>
    <source>
        <strain evidence="1">NY0173</strain>
    </source>
</reference>
<evidence type="ECO:0000313" key="2">
    <source>
        <dbReference type="Proteomes" id="UP000265618"/>
    </source>
</evidence>
<evidence type="ECO:0000313" key="1">
    <source>
        <dbReference type="EMBL" id="GIQ89937.1"/>
    </source>
</evidence>
<accession>A0A9K3GNY5</accession>
<organism evidence="1 2">
    <name type="scientific">Kipferlia bialata</name>
    <dbReference type="NCBI Taxonomy" id="797122"/>
    <lineage>
        <taxon>Eukaryota</taxon>
        <taxon>Metamonada</taxon>
        <taxon>Carpediemonas-like organisms</taxon>
        <taxon>Kipferlia</taxon>
    </lineage>
</organism>
<gene>
    <name evidence="1" type="ORF">KIPB_012557</name>
</gene>